<gene>
    <name evidence="4" type="ORF">G8759_21825</name>
</gene>
<proteinExistence type="predicted"/>
<dbReference type="PANTHER" id="PTHR37299:SF1">
    <property type="entry name" value="STAGE 0 SPORULATION PROTEIN A HOMOLOG"/>
    <property type="match status" value="1"/>
</dbReference>
<dbReference type="PROSITE" id="PS50110">
    <property type="entry name" value="RESPONSE_REGULATORY"/>
    <property type="match status" value="1"/>
</dbReference>
<reference evidence="4 5" key="1">
    <citation type="submission" date="2020-03" db="EMBL/GenBank/DDBJ databases">
        <authorList>
            <person name="Kim M.K."/>
        </authorList>
    </citation>
    <scope>NUCLEOTIDE SEQUENCE [LARGE SCALE GENOMIC DNA]</scope>
    <source>
        <strain evidence="4 5">BT328</strain>
    </source>
</reference>
<dbReference type="SUPFAM" id="SSF52172">
    <property type="entry name" value="CheY-like"/>
    <property type="match status" value="1"/>
</dbReference>
<keyword evidence="5" id="KW-1185">Reference proteome</keyword>
<protein>
    <submittedName>
        <fullName evidence="4">Response regulator transcription factor</fullName>
    </submittedName>
</protein>
<feature type="domain" description="HTH LytTR-type" evidence="3">
    <location>
        <begin position="131"/>
        <end position="229"/>
    </location>
</feature>
<dbReference type="Proteomes" id="UP000501802">
    <property type="component" value="Chromosome"/>
</dbReference>
<dbReference type="PANTHER" id="PTHR37299">
    <property type="entry name" value="TRANSCRIPTIONAL REGULATOR-RELATED"/>
    <property type="match status" value="1"/>
</dbReference>
<feature type="domain" description="Response regulatory" evidence="2">
    <location>
        <begin position="5"/>
        <end position="116"/>
    </location>
</feature>
<dbReference type="InterPro" id="IPR011006">
    <property type="entry name" value="CheY-like_superfamily"/>
</dbReference>
<dbReference type="RefSeq" id="WP_167212403.1">
    <property type="nucleotide sequence ID" value="NZ_CP050063.1"/>
</dbReference>
<dbReference type="EMBL" id="CP050063">
    <property type="protein sequence ID" value="QIP15072.1"/>
    <property type="molecule type" value="Genomic_DNA"/>
</dbReference>
<sequence length="235" mass="26847">MVNYNYLLLGNNQADLQHLNQLLTQVPLTNKIHCRHTIGEAIELIQANQYDVVFLDTHLADQSGLSWFHQLPAPPVTIVISTDAHYAVECFDLPIADFLLKPITLPRLFRAIFRALASPVNHKKQDANQSILLYSGRKLHKFTLDDLLFFEAFGASTKIHMPGQTIIVNSPISALEAQLPVWQFQRIQKSFIINLTKVSMLDAKAVWIENTRIPIGLHYREFVRELFPLVVKKEL</sequence>
<dbReference type="Gene3D" id="3.40.50.2300">
    <property type="match status" value="1"/>
</dbReference>
<dbReference type="SMART" id="SM00448">
    <property type="entry name" value="REC"/>
    <property type="match status" value="1"/>
</dbReference>
<dbReference type="InterPro" id="IPR046947">
    <property type="entry name" value="LytR-like"/>
</dbReference>
<feature type="modified residue" description="4-aspartylphosphate" evidence="1">
    <location>
        <position position="56"/>
    </location>
</feature>
<dbReference type="SMART" id="SM00850">
    <property type="entry name" value="LytTR"/>
    <property type="match status" value="1"/>
</dbReference>
<evidence type="ECO:0000313" key="4">
    <source>
        <dbReference type="EMBL" id="QIP15072.1"/>
    </source>
</evidence>
<dbReference type="Pfam" id="PF00072">
    <property type="entry name" value="Response_reg"/>
    <property type="match status" value="1"/>
</dbReference>
<dbReference type="GO" id="GO:0003677">
    <property type="term" value="F:DNA binding"/>
    <property type="evidence" value="ECO:0007669"/>
    <property type="project" value="InterPro"/>
</dbReference>
<evidence type="ECO:0000313" key="5">
    <source>
        <dbReference type="Proteomes" id="UP000501802"/>
    </source>
</evidence>
<dbReference type="GO" id="GO:0000156">
    <property type="term" value="F:phosphorelay response regulator activity"/>
    <property type="evidence" value="ECO:0007669"/>
    <property type="project" value="InterPro"/>
</dbReference>
<dbReference type="Gene3D" id="2.40.50.1020">
    <property type="entry name" value="LytTr DNA-binding domain"/>
    <property type="match status" value="1"/>
</dbReference>
<dbReference type="AlphaFoldDB" id="A0A6G9ARF6"/>
<dbReference type="PROSITE" id="PS50930">
    <property type="entry name" value="HTH_LYTTR"/>
    <property type="match status" value="1"/>
</dbReference>
<keyword evidence="1" id="KW-0597">Phosphoprotein</keyword>
<dbReference type="Pfam" id="PF04397">
    <property type="entry name" value="LytTR"/>
    <property type="match status" value="1"/>
</dbReference>
<dbReference type="InterPro" id="IPR001789">
    <property type="entry name" value="Sig_transdc_resp-reg_receiver"/>
</dbReference>
<dbReference type="InterPro" id="IPR007492">
    <property type="entry name" value="LytTR_DNA-bd_dom"/>
</dbReference>
<organism evidence="4 5">
    <name type="scientific">Spirosoma aureum</name>
    <dbReference type="NCBI Taxonomy" id="2692134"/>
    <lineage>
        <taxon>Bacteria</taxon>
        <taxon>Pseudomonadati</taxon>
        <taxon>Bacteroidota</taxon>
        <taxon>Cytophagia</taxon>
        <taxon>Cytophagales</taxon>
        <taxon>Cytophagaceae</taxon>
        <taxon>Spirosoma</taxon>
    </lineage>
</organism>
<evidence type="ECO:0000256" key="1">
    <source>
        <dbReference type="PROSITE-ProRule" id="PRU00169"/>
    </source>
</evidence>
<evidence type="ECO:0000259" key="2">
    <source>
        <dbReference type="PROSITE" id="PS50110"/>
    </source>
</evidence>
<evidence type="ECO:0000259" key="3">
    <source>
        <dbReference type="PROSITE" id="PS50930"/>
    </source>
</evidence>
<accession>A0A6G9ARF6</accession>
<name>A0A6G9ARF6_9BACT</name>
<dbReference type="KEGG" id="spib:G8759_21825"/>